<keyword evidence="2" id="KW-1133">Transmembrane helix</keyword>
<protein>
    <submittedName>
        <fullName evidence="3">Uncharacterized protein</fullName>
    </submittedName>
</protein>
<evidence type="ECO:0000313" key="4">
    <source>
        <dbReference type="Proteomes" id="UP000470246"/>
    </source>
</evidence>
<evidence type="ECO:0000313" key="3">
    <source>
        <dbReference type="EMBL" id="NEK57468.1"/>
    </source>
</evidence>
<keyword evidence="4" id="KW-1185">Reference proteome</keyword>
<feature type="transmembrane region" description="Helical" evidence="2">
    <location>
        <begin position="86"/>
        <end position="105"/>
    </location>
</feature>
<keyword evidence="2" id="KW-0812">Transmembrane</keyword>
<sequence>MSSPGGPDPHTAQGGAPEDRPDWGAPPPPAEGYAPAPAWSGPAAGAAGPAGPRPPQVLMAAVFGFVVAFFALIGALGLFALSTISAQFALFGIVYLAIAVTDIWGGVQALTGRSSTVLKIGGAATAGLVALGLLVSLTQGQFNGWSLVLIAVGVGIVVLLSQPASRQWFAARGTR</sequence>
<evidence type="ECO:0000256" key="2">
    <source>
        <dbReference type="SAM" id="Phobius"/>
    </source>
</evidence>
<gene>
    <name evidence="3" type="ORF">GCU56_06215</name>
</gene>
<dbReference type="Proteomes" id="UP000470246">
    <property type="component" value="Unassembled WGS sequence"/>
</dbReference>
<name>A0A7K3VYM3_9ACTN</name>
<accession>A0A7K3VYM3</accession>
<dbReference type="EMBL" id="JAAGWF010000007">
    <property type="protein sequence ID" value="NEK57468.1"/>
    <property type="molecule type" value="Genomic_DNA"/>
</dbReference>
<dbReference type="RefSeq" id="WP_163480631.1">
    <property type="nucleotide sequence ID" value="NZ_JAAGWF010000007.1"/>
</dbReference>
<feature type="transmembrane region" description="Helical" evidence="2">
    <location>
        <begin position="142"/>
        <end position="160"/>
    </location>
</feature>
<reference evidence="3 4" key="1">
    <citation type="submission" date="2020-02" db="EMBL/GenBank/DDBJ databases">
        <title>Geodermatophilus sabuli CPCC 205279 I12A-02694.</title>
        <authorList>
            <person name="Jiang Z."/>
        </authorList>
    </citation>
    <scope>NUCLEOTIDE SEQUENCE [LARGE SCALE GENOMIC DNA]</scope>
    <source>
        <strain evidence="3 4">I12A-02694</strain>
    </source>
</reference>
<keyword evidence="2" id="KW-0472">Membrane</keyword>
<feature type="transmembrane region" description="Helical" evidence="2">
    <location>
        <begin position="117"/>
        <end position="136"/>
    </location>
</feature>
<evidence type="ECO:0000256" key="1">
    <source>
        <dbReference type="SAM" id="MobiDB-lite"/>
    </source>
</evidence>
<organism evidence="3 4">
    <name type="scientific">Geodermatophilus sabuli</name>
    <dbReference type="NCBI Taxonomy" id="1564158"/>
    <lineage>
        <taxon>Bacteria</taxon>
        <taxon>Bacillati</taxon>
        <taxon>Actinomycetota</taxon>
        <taxon>Actinomycetes</taxon>
        <taxon>Geodermatophilales</taxon>
        <taxon>Geodermatophilaceae</taxon>
        <taxon>Geodermatophilus</taxon>
    </lineage>
</organism>
<proteinExistence type="predicted"/>
<feature type="transmembrane region" description="Helical" evidence="2">
    <location>
        <begin position="57"/>
        <end position="80"/>
    </location>
</feature>
<dbReference type="AlphaFoldDB" id="A0A7K3VYM3"/>
<feature type="region of interest" description="Disordered" evidence="1">
    <location>
        <begin position="1"/>
        <end position="38"/>
    </location>
</feature>
<comment type="caution">
    <text evidence="3">The sequence shown here is derived from an EMBL/GenBank/DDBJ whole genome shotgun (WGS) entry which is preliminary data.</text>
</comment>